<accession>A0A224XRN1</accession>
<name>A0A224XRN1_9HEMI</name>
<protein>
    <submittedName>
        <fullName evidence="1">Putative secreted protein</fullName>
    </submittedName>
</protein>
<dbReference type="EMBL" id="GFTR01001269">
    <property type="protein sequence ID" value="JAW15157.1"/>
    <property type="molecule type" value="Transcribed_RNA"/>
</dbReference>
<dbReference type="AlphaFoldDB" id="A0A224XRN1"/>
<sequence length="91" mass="10126">MALQCVYIILATPMFANRIPIRPHIIVRLKIVALTAVGNNSTMVPITQKKVIFKRDKVQAVRSTTNFMLTIGKAIIQTAETAVVTVIILFF</sequence>
<proteinExistence type="predicted"/>
<organism evidence="1">
    <name type="scientific">Panstrongylus lignarius</name>
    <dbReference type="NCBI Taxonomy" id="156445"/>
    <lineage>
        <taxon>Eukaryota</taxon>
        <taxon>Metazoa</taxon>
        <taxon>Ecdysozoa</taxon>
        <taxon>Arthropoda</taxon>
        <taxon>Hexapoda</taxon>
        <taxon>Insecta</taxon>
        <taxon>Pterygota</taxon>
        <taxon>Neoptera</taxon>
        <taxon>Paraneoptera</taxon>
        <taxon>Hemiptera</taxon>
        <taxon>Heteroptera</taxon>
        <taxon>Panheteroptera</taxon>
        <taxon>Cimicomorpha</taxon>
        <taxon>Reduviidae</taxon>
        <taxon>Triatominae</taxon>
        <taxon>Panstrongylus</taxon>
    </lineage>
</organism>
<evidence type="ECO:0000313" key="1">
    <source>
        <dbReference type="EMBL" id="JAW15157.1"/>
    </source>
</evidence>
<reference evidence="1" key="1">
    <citation type="journal article" date="2018" name="PLoS Negl. Trop. Dis.">
        <title>An insight into the salivary gland and fat body transcriptome of Panstrongylus lignarius (Hemiptera: Heteroptera), the main vector of Chagas disease in Peru.</title>
        <authorList>
            <person name="Nevoa J.C."/>
            <person name="Mendes M.T."/>
            <person name="da Silva M.V."/>
            <person name="Soares S.C."/>
            <person name="Oliveira C.J.F."/>
            <person name="Ribeiro J.M.C."/>
        </authorList>
    </citation>
    <scope>NUCLEOTIDE SEQUENCE</scope>
</reference>